<dbReference type="RefSeq" id="WP_096461692.1">
    <property type="nucleotide sequence ID" value="NZ_AP014936.1"/>
</dbReference>
<organism evidence="2 3">
    <name type="scientific">Sulfurifustis variabilis</name>
    <dbReference type="NCBI Taxonomy" id="1675686"/>
    <lineage>
        <taxon>Bacteria</taxon>
        <taxon>Pseudomonadati</taxon>
        <taxon>Pseudomonadota</taxon>
        <taxon>Gammaproteobacteria</taxon>
        <taxon>Acidiferrobacterales</taxon>
        <taxon>Acidiferrobacteraceae</taxon>
        <taxon>Sulfurifustis</taxon>
    </lineage>
</organism>
<dbReference type="AlphaFoldDB" id="A0A1B4V6X1"/>
<evidence type="ECO:0000313" key="3">
    <source>
        <dbReference type="Proteomes" id="UP000218899"/>
    </source>
</evidence>
<name>A0A1B4V6X1_9GAMM</name>
<dbReference type="Pfam" id="PF08241">
    <property type="entry name" value="Methyltransf_11"/>
    <property type="match status" value="1"/>
</dbReference>
<keyword evidence="2" id="KW-0808">Transferase</keyword>
<dbReference type="Proteomes" id="UP000218899">
    <property type="component" value="Chromosome"/>
</dbReference>
<evidence type="ECO:0000259" key="1">
    <source>
        <dbReference type="Pfam" id="PF08241"/>
    </source>
</evidence>
<protein>
    <submittedName>
        <fullName evidence="2">Methyltransferase</fullName>
    </submittedName>
</protein>
<accession>A0A1B4V6X1</accession>
<dbReference type="GO" id="GO:0032259">
    <property type="term" value="P:methylation"/>
    <property type="evidence" value="ECO:0007669"/>
    <property type="project" value="UniProtKB-KW"/>
</dbReference>
<feature type="domain" description="Methyltransferase type 11" evidence="1">
    <location>
        <begin position="42"/>
        <end position="126"/>
    </location>
</feature>
<dbReference type="CDD" id="cd02440">
    <property type="entry name" value="AdoMet_MTases"/>
    <property type="match status" value="1"/>
</dbReference>
<dbReference type="GO" id="GO:0008757">
    <property type="term" value="F:S-adenosylmethionine-dependent methyltransferase activity"/>
    <property type="evidence" value="ECO:0007669"/>
    <property type="project" value="InterPro"/>
</dbReference>
<sequence>MTPTSPAEYDAWYQTDRGRWIGETEFGVMMRLLSPREGETLLDVGSGTGYFTRRFAGAGLAAVGLERERASVAYARRLAPGIPFLIGDAKSIPVRDSSFDHVVAVTSLCFVEEPARALGELWRAARRAVLLGLLNRRSLLYLQKHEHGGYRGARWDTLREIRVWAARLVPAPDIVARSAVFMPSAGPLARRVERLAPGFLPFGGFLAVCLTKSP</sequence>
<reference evidence="2 3" key="1">
    <citation type="submission" date="2015-08" db="EMBL/GenBank/DDBJ databases">
        <title>Complete genome sequence of Sulfurifustis variabilis.</title>
        <authorList>
            <person name="Miura A."/>
            <person name="Kojima H."/>
            <person name="Fukui M."/>
        </authorList>
    </citation>
    <scope>NUCLEOTIDE SEQUENCE [LARGE SCALE GENOMIC DNA]</scope>
    <source>
        <strain evidence="3">skN76</strain>
    </source>
</reference>
<evidence type="ECO:0000313" key="2">
    <source>
        <dbReference type="EMBL" id="BAU49268.1"/>
    </source>
</evidence>
<dbReference type="OrthoDB" id="9777830at2"/>
<proteinExistence type="predicted"/>
<dbReference type="InterPro" id="IPR013216">
    <property type="entry name" value="Methyltransf_11"/>
</dbReference>
<dbReference type="InterPro" id="IPR029063">
    <property type="entry name" value="SAM-dependent_MTases_sf"/>
</dbReference>
<keyword evidence="3" id="KW-1185">Reference proteome</keyword>
<dbReference type="EMBL" id="AP014936">
    <property type="protein sequence ID" value="BAU49268.1"/>
    <property type="molecule type" value="Genomic_DNA"/>
</dbReference>
<dbReference type="KEGG" id="sva:SVA_2720"/>
<dbReference type="SUPFAM" id="SSF53335">
    <property type="entry name" value="S-adenosyl-L-methionine-dependent methyltransferases"/>
    <property type="match status" value="1"/>
</dbReference>
<dbReference type="Gene3D" id="3.40.50.150">
    <property type="entry name" value="Vaccinia Virus protein VP39"/>
    <property type="match status" value="1"/>
</dbReference>
<gene>
    <name evidence="2" type="ORF">SVA_2720</name>
</gene>
<keyword evidence="2" id="KW-0489">Methyltransferase</keyword>